<evidence type="ECO:0000313" key="2">
    <source>
        <dbReference type="EMBL" id="SHF64804.1"/>
    </source>
</evidence>
<organism evidence="2 3">
    <name type="scientific">Desulforamulus putei DSM 12395</name>
    <dbReference type="NCBI Taxonomy" id="1121429"/>
    <lineage>
        <taxon>Bacteria</taxon>
        <taxon>Bacillati</taxon>
        <taxon>Bacillota</taxon>
        <taxon>Clostridia</taxon>
        <taxon>Eubacteriales</taxon>
        <taxon>Peptococcaceae</taxon>
        <taxon>Desulforamulus</taxon>
    </lineage>
</organism>
<dbReference type="PANTHER" id="PTHR34047:SF8">
    <property type="entry name" value="PROTEIN YKFC"/>
    <property type="match status" value="1"/>
</dbReference>
<dbReference type="SUPFAM" id="SSF56672">
    <property type="entry name" value="DNA/RNA polymerases"/>
    <property type="match status" value="1"/>
</dbReference>
<keyword evidence="2" id="KW-0695">RNA-directed DNA polymerase</keyword>
<dbReference type="EMBL" id="FQUY01000050">
    <property type="protein sequence ID" value="SHF64804.1"/>
    <property type="molecule type" value="Genomic_DNA"/>
</dbReference>
<keyword evidence="2" id="KW-0808">Transferase</keyword>
<dbReference type="OrthoDB" id="9793236at2"/>
<dbReference type="InterPro" id="IPR000477">
    <property type="entry name" value="RT_dom"/>
</dbReference>
<protein>
    <submittedName>
        <fullName evidence="2">RNA-directed DNA polymerase</fullName>
    </submittedName>
</protein>
<dbReference type="InterPro" id="IPR043502">
    <property type="entry name" value="DNA/RNA_pol_sf"/>
</dbReference>
<gene>
    <name evidence="2" type="ORF">SAMN02745133_03166</name>
</gene>
<evidence type="ECO:0000313" key="3">
    <source>
        <dbReference type="Proteomes" id="UP000184148"/>
    </source>
</evidence>
<dbReference type="Proteomes" id="UP000184148">
    <property type="component" value="Unassembled WGS sequence"/>
</dbReference>
<accession>A0A1M5DD87</accession>
<reference evidence="3" key="1">
    <citation type="submission" date="2016-11" db="EMBL/GenBank/DDBJ databases">
        <authorList>
            <person name="Varghese N."/>
            <person name="Submissions S."/>
        </authorList>
    </citation>
    <scope>NUCLEOTIDE SEQUENCE [LARGE SCALE GENOMIC DNA]</scope>
    <source>
        <strain evidence="3">DSM 12395</strain>
    </source>
</reference>
<keyword evidence="2" id="KW-0548">Nucleotidyltransferase</keyword>
<dbReference type="InterPro" id="IPR051083">
    <property type="entry name" value="GrpII_Intron_Splice-Mob/Def"/>
</dbReference>
<evidence type="ECO:0000259" key="1">
    <source>
        <dbReference type="PROSITE" id="PS50878"/>
    </source>
</evidence>
<dbReference type="InterPro" id="IPR030931">
    <property type="entry name" value="Group_II_RT_mat"/>
</dbReference>
<dbReference type="RefSeq" id="WP_073240294.1">
    <property type="nucleotide sequence ID" value="NZ_FQUY01000050.1"/>
</dbReference>
<dbReference type="GO" id="GO:0003964">
    <property type="term" value="F:RNA-directed DNA polymerase activity"/>
    <property type="evidence" value="ECO:0007669"/>
    <property type="project" value="UniProtKB-KW"/>
</dbReference>
<dbReference type="PANTHER" id="PTHR34047">
    <property type="entry name" value="NUCLEAR INTRON MATURASE 1, MITOCHONDRIAL-RELATED"/>
    <property type="match status" value="1"/>
</dbReference>
<dbReference type="PROSITE" id="PS50878">
    <property type="entry name" value="RT_POL"/>
    <property type="match status" value="1"/>
</dbReference>
<dbReference type="NCBIfam" id="TIGR04416">
    <property type="entry name" value="group_II_RT_mat"/>
    <property type="match status" value="1"/>
</dbReference>
<name>A0A1M5DD87_9FIRM</name>
<dbReference type="InterPro" id="IPR043128">
    <property type="entry name" value="Rev_trsase/Diguanyl_cyclase"/>
</dbReference>
<dbReference type="Pfam" id="PF08388">
    <property type="entry name" value="GIIM"/>
    <property type="match status" value="1"/>
</dbReference>
<keyword evidence="3" id="KW-1185">Reference proteome</keyword>
<feature type="domain" description="Reverse transcriptase" evidence="1">
    <location>
        <begin position="52"/>
        <end position="280"/>
    </location>
</feature>
<proteinExistence type="predicted"/>
<dbReference type="Gene3D" id="3.30.70.270">
    <property type="match status" value="1"/>
</dbReference>
<sequence>MKKWYSLIDKVYRIENLEKAYKAVRANKGAPGVDGVTVKAYGENLEERLSQLHYELKTGTYEPQPVLRVEILKPDGSKRPLGIPTVKDRVVQQALLNILQPIFEPDFHPSSYGYRPNRSCHQAVAKAEMFINKYGLEHVVDMDLSKCFDRLDHELILKGVARKVSDGKVLKLISKFLTAGVMKDGAWEGTDLGSPQGGVISPLLTNIYLDHFDQAMKNKGIRIVRYADDILIFGKTLKEAKQYKRIATEILEGELKLTVNKEKTHITNVSKGVAYLGFIIRSKFISINPKKIKSIKDKIKKLTPRNHGMNIEEMIKELNPVLRGWINYFRLANCKKLTEQLMEWIRRRLRMKQMREWKSWRQLHKTLRRRGYKGKFEKISMRRWRNSASPLINMALPNKWFDETGLINLTSYNVGILHHFQGK</sequence>
<dbReference type="InterPro" id="IPR013597">
    <property type="entry name" value="Mat_intron_G2"/>
</dbReference>
<dbReference type="AlphaFoldDB" id="A0A1M5DD87"/>
<dbReference type="CDD" id="cd01651">
    <property type="entry name" value="RT_G2_intron"/>
    <property type="match status" value="1"/>
</dbReference>
<dbReference type="Pfam" id="PF00078">
    <property type="entry name" value="RVT_1"/>
    <property type="match status" value="1"/>
</dbReference>
<dbReference type="STRING" id="1121429.SAMN02745133_03166"/>